<evidence type="ECO:0000256" key="2">
    <source>
        <dbReference type="SAM" id="SignalP"/>
    </source>
</evidence>
<protein>
    <submittedName>
        <fullName evidence="3">Sel1 repeat family protein</fullName>
    </submittedName>
</protein>
<keyword evidence="4" id="KW-1185">Reference proteome</keyword>
<dbReference type="Proteomes" id="UP001204621">
    <property type="component" value="Unassembled WGS sequence"/>
</dbReference>
<dbReference type="Gene3D" id="1.25.40.10">
    <property type="entry name" value="Tetratricopeptide repeat domain"/>
    <property type="match status" value="2"/>
</dbReference>
<dbReference type="EMBL" id="JANUGU010000004">
    <property type="protein sequence ID" value="MCS0659095.1"/>
    <property type="molecule type" value="Genomic_DNA"/>
</dbReference>
<comment type="caution">
    <text evidence="3">The sequence shown here is derived from an EMBL/GenBank/DDBJ whole genome shotgun (WGS) entry which is preliminary data.</text>
</comment>
<organism evidence="3 4">
    <name type="scientific">Massilia terrae</name>
    <dbReference type="NCBI Taxonomy" id="1811224"/>
    <lineage>
        <taxon>Bacteria</taxon>
        <taxon>Pseudomonadati</taxon>
        <taxon>Pseudomonadota</taxon>
        <taxon>Betaproteobacteria</taxon>
        <taxon>Burkholderiales</taxon>
        <taxon>Oxalobacteraceae</taxon>
        <taxon>Telluria group</taxon>
        <taxon>Massilia</taxon>
    </lineage>
</organism>
<dbReference type="InterPro" id="IPR011990">
    <property type="entry name" value="TPR-like_helical_dom_sf"/>
</dbReference>
<gene>
    <name evidence="3" type="ORF">NX778_13580</name>
</gene>
<evidence type="ECO:0000256" key="1">
    <source>
        <dbReference type="SAM" id="MobiDB-lite"/>
    </source>
</evidence>
<feature type="signal peptide" evidence="2">
    <location>
        <begin position="1"/>
        <end position="26"/>
    </location>
</feature>
<dbReference type="InterPro" id="IPR050767">
    <property type="entry name" value="Sel1_AlgK"/>
</dbReference>
<feature type="region of interest" description="Disordered" evidence="1">
    <location>
        <begin position="102"/>
        <end position="131"/>
    </location>
</feature>
<dbReference type="PANTHER" id="PTHR11102:SF160">
    <property type="entry name" value="ERAD-ASSOCIATED E3 UBIQUITIN-PROTEIN LIGASE COMPONENT HRD3"/>
    <property type="match status" value="1"/>
</dbReference>
<reference evidence="3 4" key="1">
    <citation type="submission" date="2022-08" db="EMBL/GenBank/DDBJ databases">
        <title>Reclassification of Massilia species as members of the genera Telluria, Duganella, Pseudoduganella, Mokoshia gen. nov. and Zemynaea gen. nov. using orthogonal and non-orthogonal genome-based approaches.</title>
        <authorList>
            <person name="Bowman J.P."/>
        </authorList>
    </citation>
    <scope>NUCLEOTIDE SEQUENCE [LARGE SCALE GENOMIC DNA]</scope>
    <source>
        <strain evidence="3 4">JCM 31606</strain>
    </source>
</reference>
<keyword evidence="2" id="KW-0732">Signal</keyword>
<dbReference type="Pfam" id="PF08238">
    <property type="entry name" value="Sel1"/>
    <property type="match status" value="7"/>
</dbReference>
<sequence length="488" mass="51437">MLTIPVSGLRRTAPVLLLMLLQGAFAQTAPAPTVTVQGTRGAAGQAGNVTAAKSKVMSHHRASSCNFMGTPSAAEDEVALAYMSDFGLDDSSTNDAERFTDVAPGGDVSNTSTPSSLDAVADAPTDTGTPTVGCGPADRRFAAGRNHIERKDKSLALAFEAFDNKDYARAASLFKTAWNKVGYEEAALSLAKMSLYGLGSPKDPKQAISWLREVAEGRFDPATGRQQFDPTYPLMMSPRSEAAFMLARIYERGIGVAKDPAQAKRWYETSADAGFVPAFDILGQAWLAGYAGERNPSKALSNFKQAAEAGYVQAEYDLAKLYYNGDDGVPQNLQLAAAWFGAAANAGHAGALFAAGRMLDLGKGIPADQKKAAFYYKQAAVKGNRDARYALATYFYEGAIVPKDLGTARQLFEAAAKQGQSDAMFSLGAMEANGEGGARDRAGAYVWLTLASASGNADAANALKAVAPLLTAQDRAKADSILKPASKQ</sequence>
<proteinExistence type="predicted"/>
<name>A0ABT2CZ58_9BURK</name>
<dbReference type="PANTHER" id="PTHR11102">
    <property type="entry name" value="SEL-1-LIKE PROTEIN"/>
    <property type="match status" value="1"/>
</dbReference>
<dbReference type="RefSeq" id="WP_258812284.1">
    <property type="nucleotide sequence ID" value="NZ_JANUGU010000004.1"/>
</dbReference>
<dbReference type="InterPro" id="IPR006597">
    <property type="entry name" value="Sel1-like"/>
</dbReference>
<dbReference type="SUPFAM" id="SSF81901">
    <property type="entry name" value="HCP-like"/>
    <property type="match status" value="2"/>
</dbReference>
<evidence type="ECO:0000313" key="4">
    <source>
        <dbReference type="Proteomes" id="UP001204621"/>
    </source>
</evidence>
<dbReference type="SMART" id="SM00671">
    <property type="entry name" value="SEL1"/>
    <property type="match status" value="7"/>
</dbReference>
<accession>A0ABT2CZ58</accession>
<evidence type="ECO:0000313" key="3">
    <source>
        <dbReference type="EMBL" id="MCS0659095.1"/>
    </source>
</evidence>
<feature type="chain" id="PRO_5047018607" evidence="2">
    <location>
        <begin position="27"/>
        <end position="488"/>
    </location>
</feature>